<proteinExistence type="predicted"/>
<name>A0ABP6MZN1_9ACTN</name>
<accession>A0ABP6MZN1</accession>
<organism evidence="2 3">
    <name type="scientific">Planomonospora alba</name>
    <dbReference type="NCBI Taxonomy" id="161354"/>
    <lineage>
        <taxon>Bacteria</taxon>
        <taxon>Bacillati</taxon>
        <taxon>Actinomycetota</taxon>
        <taxon>Actinomycetes</taxon>
        <taxon>Streptosporangiales</taxon>
        <taxon>Streptosporangiaceae</taxon>
        <taxon>Planomonospora</taxon>
    </lineage>
</organism>
<dbReference type="Proteomes" id="UP001500320">
    <property type="component" value="Unassembled WGS sequence"/>
</dbReference>
<gene>
    <name evidence="2" type="ORF">GCM10010466_20160</name>
</gene>
<dbReference type="InterPro" id="IPR056934">
    <property type="entry name" value="SH3_Rv0428c"/>
</dbReference>
<evidence type="ECO:0000313" key="3">
    <source>
        <dbReference type="Proteomes" id="UP001500320"/>
    </source>
</evidence>
<protein>
    <recommendedName>
        <fullName evidence="1">Histone acetyltransferase Rv0428c-like SH3 domain-containing protein</fullName>
    </recommendedName>
</protein>
<dbReference type="Pfam" id="PF24551">
    <property type="entry name" value="SH3_Rv0428c"/>
    <property type="match status" value="1"/>
</dbReference>
<keyword evidence="3" id="KW-1185">Reference proteome</keyword>
<reference evidence="3" key="1">
    <citation type="journal article" date="2019" name="Int. J. Syst. Evol. Microbiol.">
        <title>The Global Catalogue of Microorganisms (GCM) 10K type strain sequencing project: providing services to taxonomists for standard genome sequencing and annotation.</title>
        <authorList>
            <consortium name="The Broad Institute Genomics Platform"/>
            <consortium name="The Broad Institute Genome Sequencing Center for Infectious Disease"/>
            <person name="Wu L."/>
            <person name="Ma J."/>
        </authorList>
    </citation>
    <scope>NUCLEOTIDE SEQUENCE [LARGE SCALE GENOMIC DNA]</scope>
    <source>
        <strain evidence="3">JCM 9373</strain>
    </source>
</reference>
<evidence type="ECO:0000259" key="1">
    <source>
        <dbReference type="Pfam" id="PF24551"/>
    </source>
</evidence>
<feature type="domain" description="Histone acetyltransferase Rv0428c-like SH3" evidence="1">
    <location>
        <begin position="17"/>
        <end position="68"/>
    </location>
</feature>
<dbReference type="EMBL" id="BAAAUT010000013">
    <property type="protein sequence ID" value="GAA3129423.1"/>
    <property type="molecule type" value="Genomic_DNA"/>
</dbReference>
<comment type="caution">
    <text evidence="2">The sequence shown here is derived from an EMBL/GenBank/DDBJ whole genome shotgun (WGS) entry which is preliminary data.</text>
</comment>
<sequence length="87" mass="9265">MTPRFGARLTITVNPSDVGKRVTTRRRVPEGFRDAVGELEFWRDGVLGVRKRDGTLVEIPEEALVAAKVVAGGPRSGDPRGGGPVPG</sequence>
<evidence type="ECO:0000313" key="2">
    <source>
        <dbReference type="EMBL" id="GAA3129423.1"/>
    </source>
</evidence>